<evidence type="ECO:0000256" key="1">
    <source>
        <dbReference type="SAM" id="Phobius"/>
    </source>
</evidence>
<feature type="domain" description="T-SNARE coiled-coil homology" evidence="2">
    <location>
        <begin position="145"/>
        <end position="199"/>
    </location>
</feature>
<feature type="transmembrane region" description="Helical" evidence="1">
    <location>
        <begin position="210"/>
        <end position="227"/>
    </location>
</feature>
<dbReference type="VEuPathDB" id="MicrosporidiaDB:AEWQ_051220"/>
<dbReference type="Gene3D" id="1.20.5.110">
    <property type="match status" value="1"/>
</dbReference>
<name>M1KJS0_ENCCN</name>
<dbReference type="VEuPathDB" id="MicrosporidiaDB:AEWR_051220"/>
<dbReference type="AlphaFoldDB" id="M1KJS0"/>
<dbReference type="VEuPathDB" id="MicrosporidiaDB:AEWD_051220"/>
<organism evidence="3">
    <name type="scientific">Encephalitozoon cuniculi</name>
    <name type="common">Microsporidian parasite</name>
    <dbReference type="NCBI Taxonomy" id="6035"/>
    <lineage>
        <taxon>Eukaryota</taxon>
        <taxon>Fungi</taxon>
        <taxon>Fungi incertae sedis</taxon>
        <taxon>Microsporidia</taxon>
        <taxon>Unikaryonidae</taxon>
        <taxon>Encephalitozoon</taxon>
    </lineage>
</organism>
<dbReference type="PROSITE" id="PS50192">
    <property type="entry name" value="T_SNARE"/>
    <property type="match status" value="1"/>
</dbReference>
<keyword evidence="1" id="KW-1133">Transmembrane helix</keyword>
<dbReference type="VEuPathDB" id="MicrosporidiaDB:M970_051220"/>
<dbReference type="SUPFAM" id="SSF47661">
    <property type="entry name" value="t-snare proteins"/>
    <property type="match status" value="1"/>
</dbReference>
<keyword evidence="1" id="KW-0472">Membrane</keyword>
<sequence length="233" mass="27053">MLVNRTLEYKKFARRRDTRFTPLSTANVRASLSDVRRSISRLGITQEKHTMPSFSSKRKKKDEIDEIKKCISDQILHAEKSIGEALKNLSSKVLTECMHGYFFGQLKAAIRDYRGLQQKFLKNIDTHEEAECEDEENESNTMLLENVKDLRKSIYDLTSVLLDMKMAVGQQSLQIDRLDFYLDSINFYLEGANNELEKIPASRRRVKDKVMYSMLLLSIVLVLMSMIKITRSK</sequence>
<accession>M1KJS0</accession>
<evidence type="ECO:0000259" key="2">
    <source>
        <dbReference type="PROSITE" id="PS50192"/>
    </source>
</evidence>
<dbReference type="SMART" id="SM00397">
    <property type="entry name" value="t_SNARE"/>
    <property type="match status" value="1"/>
</dbReference>
<gene>
    <name evidence="3" type="ORF">ECU05_1220</name>
</gene>
<dbReference type="EMBL" id="KC513607">
    <property type="protein sequence ID" value="AGE95446.1"/>
    <property type="molecule type" value="Genomic_DNA"/>
</dbReference>
<keyword evidence="1" id="KW-0812">Transmembrane</keyword>
<dbReference type="GO" id="GO:0016192">
    <property type="term" value="P:vesicle-mediated transport"/>
    <property type="evidence" value="ECO:0007669"/>
    <property type="project" value="InterPro"/>
</dbReference>
<dbReference type="GO" id="GO:0016020">
    <property type="term" value="C:membrane"/>
    <property type="evidence" value="ECO:0007669"/>
    <property type="project" value="InterPro"/>
</dbReference>
<proteinExistence type="predicted"/>
<dbReference type="InterPro" id="IPR010989">
    <property type="entry name" value="SNARE"/>
</dbReference>
<evidence type="ECO:0000313" key="3">
    <source>
        <dbReference type="EMBL" id="AGE95446.1"/>
    </source>
</evidence>
<dbReference type="VEuPathDB" id="MicrosporidiaDB:ECU05_1220"/>
<dbReference type="OMA" id="EDTRPFQ"/>
<protein>
    <recommendedName>
        <fullName evidence="2">t-SNARE coiled-coil homology domain-containing protein</fullName>
    </recommendedName>
</protein>
<reference evidence="3" key="1">
    <citation type="journal article" date="2013" name="Eukaryot. Cell">
        <title>Extremely Reduced Levels of Heterozygosity in the Vertebrate Pathogen Encephalitozoon cuniculi.</title>
        <authorList>
            <person name="Selman M."/>
            <person name="Sak B."/>
            <person name="Kvac M."/>
            <person name="Farinelli L."/>
            <person name="Weiss L.M."/>
            <person name="Corradi N."/>
        </authorList>
    </citation>
    <scope>NUCLEOTIDE SEQUENCE</scope>
</reference>
<dbReference type="InterPro" id="IPR000727">
    <property type="entry name" value="T_SNARE_dom"/>
</dbReference>